<dbReference type="InterPro" id="IPR043129">
    <property type="entry name" value="ATPase_NBD"/>
</dbReference>
<protein>
    <submittedName>
        <fullName evidence="6">R-phenyllactate dehydratase activator</fullName>
    </submittedName>
</protein>
<proteinExistence type="predicted"/>
<dbReference type="Gene3D" id="3.30.420.40">
    <property type="match status" value="2"/>
</dbReference>
<dbReference type="SUPFAM" id="SSF53067">
    <property type="entry name" value="Actin-like ATPase domain"/>
    <property type="match status" value="1"/>
</dbReference>
<dbReference type="GO" id="GO:0046872">
    <property type="term" value="F:metal ion binding"/>
    <property type="evidence" value="ECO:0007669"/>
    <property type="project" value="UniProtKB-KW"/>
</dbReference>
<dbReference type="Pfam" id="PF01869">
    <property type="entry name" value="BcrAD_BadFG"/>
    <property type="match status" value="1"/>
</dbReference>
<evidence type="ECO:0000259" key="5">
    <source>
        <dbReference type="Pfam" id="PF01869"/>
    </source>
</evidence>
<organism evidence="6">
    <name type="scientific">mine drainage metagenome</name>
    <dbReference type="NCBI Taxonomy" id="410659"/>
    <lineage>
        <taxon>unclassified sequences</taxon>
        <taxon>metagenomes</taxon>
        <taxon>ecological metagenomes</taxon>
    </lineage>
</organism>
<comment type="caution">
    <text evidence="6">The sequence shown here is derived from an EMBL/GenBank/DDBJ whole genome shotgun (WGS) entry which is preliminary data.</text>
</comment>
<gene>
    <name evidence="6" type="ORF">B1B_19449</name>
</gene>
<dbReference type="AlphaFoldDB" id="T0Y4G1"/>
<dbReference type="NCBIfam" id="TIGR00241">
    <property type="entry name" value="CoA_E_activ"/>
    <property type="match status" value="1"/>
</dbReference>
<evidence type="ECO:0000256" key="1">
    <source>
        <dbReference type="ARBA" id="ARBA00001966"/>
    </source>
</evidence>
<dbReference type="InterPro" id="IPR002731">
    <property type="entry name" value="ATPase_BadF"/>
</dbReference>
<accession>T0Y4G1</accession>
<sequence>MITGGLDLGAGVIKGVLLEDGRRLLATASAPSRGIPVQAAHQVLDALGETANIAPDDIDYLCTTGFGRYTIPERNLQVSDFTSSARGAIFLFPRTRLVVDVGTQASRTMSISETGKVLKFKMNEKCAAGAGRFVERCSKYLQVPLEEMGPKALASERPKLISSVCAVLAETEIINNVAEGVPLADILMGVFLSLAQRAHSLMRYVGIQPEVTLVGGLVRNVGMVKALHDTIGMDLNVAPDAYYAAALGSAVLGHARLRKLTTAPQGVGG</sequence>
<dbReference type="PANTHER" id="PTHR32329">
    <property type="entry name" value="BIFUNCTIONAL PROTEIN [INCLUDES 2-HYDROXYACYL-COA DEHYDRATASE (N-TER) AND ITS ACTIVATOR DOMAIN (C_TERM)-RELATED"/>
    <property type="match status" value="1"/>
</dbReference>
<evidence type="ECO:0000256" key="4">
    <source>
        <dbReference type="ARBA" id="ARBA00023014"/>
    </source>
</evidence>
<evidence type="ECO:0000256" key="3">
    <source>
        <dbReference type="ARBA" id="ARBA00023004"/>
    </source>
</evidence>
<keyword evidence="2" id="KW-0479">Metal-binding</keyword>
<evidence type="ECO:0000256" key="2">
    <source>
        <dbReference type="ARBA" id="ARBA00022723"/>
    </source>
</evidence>
<evidence type="ECO:0000313" key="6">
    <source>
        <dbReference type="EMBL" id="EQD26807.1"/>
    </source>
</evidence>
<feature type="domain" description="ATPase BadF/BadG/BcrA/BcrD type" evidence="5">
    <location>
        <begin position="5"/>
        <end position="253"/>
    </location>
</feature>
<keyword evidence="4" id="KW-0411">Iron-sulfur</keyword>
<dbReference type="InterPro" id="IPR008275">
    <property type="entry name" value="CoA_E_activase_dom"/>
</dbReference>
<reference evidence="6" key="1">
    <citation type="submission" date="2013-08" db="EMBL/GenBank/DDBJ databases">
        <authorList>
            <person name="Mendez C."/>
            <person name="Richter M."/>
            <person name="Ferrer M."/>
            <person name="Sanchez J."/>
        </authorList>
    </citation>
    <scope>NUCLEOTIDE SEQUENCE</scope>
</reference>
<dbReference type="EMBL" id="AUZY01013061">
    <property type="protein sequence ID" value="EQD26807.1"/>
    <property type="molecule type" value="Genomic_DNA"/>
</dbReference>
<dbReference type="InterPro" id="IPR051805">
    <property type="entry name" value="Dehydratase_Activator_Redct"/>
</dbReference>
<dbReference type="PANTHER" id="PTHR32329:SF2">
    <property type="entry name" value="BIFUNCTIONAL PROTEIN [INCLUDES 2-HYDROXYACYL-COA DEHYDRATASE (N-TER) AND ITS ACTIVATOR DOMAIN (C_TERM)"/>
    <property type="match status" value="1"/>
</dbReference>
<comment type="cofactor">
    <cofactor evidence="1">
        <name>[4Fe-4S] cluster</name>
        <dbReference type="ChEBI" id="CHEBI:49883"/>
    </cofactor>
</comment>
<keyword evidence="3" id="KW-0408">Iron</keyword>
<name>T0Y4G1_9ZZZZ</name>
<reference evidence="6" key="2">
    <citation type="journal article" date="2014" name="ISME J.">
        <title>Microbial stratification in low pH oxic and suboxic macroscopic growths along an acid mine drainage.</title>
        <authorList>
            <person name="Mendez-Garcia C."/>
            <person name="Mesa V."/>
            <person name="Sprenger R.R."/>
            <person name="Richter M."/>
            <person name="Diez M.S."/>
            <person name="Solano J."/>
            <person name="Bargiela R."/>
            <person name="Golyshina O.V."/>
            <person name="Manteca A."/>
            <person name="Ramos J.L."/>
            <person name="Gallego J.R."/>
            <person name="Llorente I."/>
            <person name="Martins Dos Santos V.A."/>
            <person name="Jensen O.N."/>
            <person name="Pelaez A.I."/>
            <person name="Sanchez J."/>
            <person name="Ferrer M."/>
        </authorList>
    </citation>
    <scope>NUCLEOTIDE SEQUENCE</scope>
</reference>
<dbReference type="GO" id="GO:0051536">
    <property type="term" value="F:iron-sulfur cluster binding"/>
    <property type="evidence" value="ECO:0007669"/>
    <property type="project" value="UniProtKB-KW"/>
</dbReference>